<feature type="transmembrane region" description="Helical" evidence="19">
    <location>
        <begin position="58"/>
        <end position="79"/>
    </location>
</feature>
<dbReference type="GO" id="GO:0005743">
    <property type="term" value="C:mitochondrial inner membrane"/>
    <property type="evidence" value="ECO:0007669"/>
    <property type="project" value="UniProtKB-SubCell"/>
</dbReference>
<comment type="similarity">
    <text evidence="3">Belongs to the complex I subunit 2 family.</text>
</comment>
<evidence type="ECO:0000259" key="20">
    <source>
        <dbReference type="Pfam" id="PF00361"/>
    </source>
</evidence>
<dbReference type="GO" id="GO:0006120">
    <property type="term" value="P:mitochondrial electron transport, NADH to ubiquinone"/>
    <property type="evidence" value="ECO:0007669"/>
    <property type="project" value="TreeGrafter"/>
</dbReference>
<dbReference type="PROSITE" id="PS51257">
    <property type="entry name" value="PROKAR_LIPOPROTEIN"/>
    <property type="match status" value="1"/>
</dbReference>
<proteinExistence type="inferred from homology"/>
<keyword evidence="15 21" id="KW-0496">Mitochondrion</keyword>
<evidence type="ECO:0000256" key="12">
    <source>
        <dbReference type="ARBA" id="ARBA00022989"/>
    </source>
</evidence>
<evidence type="ECO:0000256" key="17">
    <source>
        <dbReference type="ARBA" id="ARBA00031028"/>
    </source>
</evidence>
<comment type="subcellular location">
    <subcellularLocation>
        <location evidence="2">Mitochondrion inner membrane</location>
        <topology evidence="2">Multi-pass membrane protein</topology>
    </subcellularLocation>
</comment>
<evidence type="ECO:0000256" key="5">
    <source>
        <dbReference type="ARBA" id="ARBA00021008"/>
    </source>
</evidence>
<keyword evidence="16 19" id="KW-0472">Membrane</keyword>
<evidence type="ECO:0000256" key="10">
    <source>
        <dbReference type="ARBA" id="ARBA00022967"/>
    </source>
</evidence>
<reference evidence="21" key="1">
    <citation type="journal article" date="2018" name="Syst. Biol.">
        <title>Mitochondrial Genome Fragmentation Unites the Parasitic Lice of Eutherian Mammals.</title>
        <authorList>
            <person name="Song F."/>
            <person name="Li H."/>
            <person name="Liu G.-H."/>
            <person name="Wang W."/>
            <person name="James P."/>
            <person name="Colwell D.D."/>
            <person name="Tran A."/>
            <person name="Gong S."/>
            <person name="Cai W."/>
            <person name="Shao R."/>
        </authorList>
    </citation>
    <scope>NUCLEOTIDE SEQUENCE</scope>
</reference>
<evidence type="ECO:0000256" key="11">
    <source>
        <dbReference type="ARBA" id="ARBA00022982"/>
    </source>
</evidence>
<evidence type="ECO:0000256" key="13">
    <source>
        <dbReference type="ARBA" id="ARBA00023027"/>
    </source>
</evidence>
<sequence>MDNHHKILVSMYSSLILWTLLFCGWGTSSMISCWIVMELMNFIFIPWMMWSENDKYKVFIYFIMQAFASSIFVISLFMINNGSFFTIVNISSILFKLGSFPFHLWVIMTIEGLNWETSGTMLTIMKGLPYMILFFLPLKSNIIIICMIGLMVSLGGVSSNSLRSILSYSSINHTSWMVVTSLMSKWLMMAYFLIYSVMTLSFCYLMKRGNLFSFKQLKNSSMILIMTISILNMSGIPPFMGFLPKLFTLKQMIQMNFILESILFILLSIIPVYM</sequence>
<feature type="transmembrane region" description="Helical" evidence="19">
    <location>
        <begin position="252"/>
        <end position="273"/>
    </location>
</feature>
<organism evidence="21">
    <name type="scientific">Amyrsidea minuta</name>
    <dbReference type="NCBI Taxonomy" id="2364307"/>
    <lineage>
        <taxon>Eukaryota</taxon>
        <taxon>Metazoa</taxon>
        <taxon>Ecdysozoa</taxon>
        <taxon>Arthropoda</taxon>
        <taxon>Hexapoda</taxon>
        <taxon>Insecta</taxon>
        <taxon>Pterygota</taxon>
        <taxon>Neoptera</taxon>
        <taxon>Paraneoptera</taxon>
        <taxon>Psocodea</taxon>
        <taxon>Troctomorpha</taxon>
        <taxon>Phthiraptera</taxon>
        <taxon>Amblycera</taxon>
        <taxon>Menoponidae</taxon>
        <taxon>Amyrsidea</taxon>
    </lineage>
</organism>
<name>A0A386B2D2_9NEOP</name>
<feature type="transmembrane region" description="Helical" evidence="19">
    <location>
        <begin position="85"/>
        <end position="107"/>
    </location>
</feature>
<feature type="domain" description="NADH:quinone oxidoreductase/Mrp antiporter transmembrane" evidence="20">
    <location>
        <begin position="84"/>
        <end position="269"/>
    </location>
</feature>
<keyword evidence="11" id="KW-0249">Electron transport</keyword>
<feature type="transmembrane region" description="Helical" evidence="19">
    <location>
        <begin position="186"/>
        <end position="205"/>
    </location>
</feature>
<protein>
    <recommendedName>
        <fullName evidence="5">NADH-ubiquinone oxidoreductase chain 2</fullName>
        <ecNumber evidence="4">7.1.1.2</ecNumber>
    </recommendedName>
    <alternativeName>
        <fullName evidence="17">NADH dehydrogenase subunit 2</fullName>
    </alternativeName>
</protein>
<keyword evidence="7" id="KW-0679">Respiratory chain</keyword>
<feature type="transmembrane region" description="Helical" evidence="19">
    <location>
        <begin position="15"/>
        <end position="37"/>
    </location>
</feature>
<evidence type="ECO:0000256" key="18">
    <source>
        <dbReference type="ARBA" id="ARBA00049551"/>
    </source>
</evidence>
<comment type="function">
    <text evidence="1">Core subunit of the mitochondrial membrane respiratory chain NADH dehydrogenase (Complex I) that is believed to belong to the minimal assembly required for catalysis. Complex I functions in the transfer of electrons from NADH to the respiratory chain. The immediate electron acceptor for the enzyme is believed to be ubiquinone.</text>
</comment>
<evidence type="ECO:0000256" key="15">
    <source>
        <dbReference type="ARBA" id="ARBA00023128"/>
    </source>
</evidence>
<evidence type="ECO:0000256" key="1">
    <source>
        <dbReference type="ARBA" id="ARBA00003257"/>
    </source>
</evidence>
<dbReference type="EMBL" id="MH001227">
    <property type="protein sequence ID" value="AYC65891.1"/>
    <property type="molecule type" value="Genomic_DNA"/>
</dbReference>
<evidence type="ECO:0000313" key="21">
    <source>
        <dbReference type="EMBL" id="AYC65891.1"/>
    </source>
</evidence>
<gene>
    <name evidence="21" type="primary">ND2</name>
</gene>
<keyword evidence="12 19" id="KW-1133">Transmembrane helix</keyword>
<accession>A0A386B2D2</accession>
<dbReference type="GO" id="GO:0008137">
    <property type="term" value="F:NADH dehydrogenase (ubiquinone) activity"/>
    <property type="evidence" value="ECO:0007669"/>
    <property type="project" value="UniProtKB-EC"/>
</dbReference>
<dbReference type="AlphaFoldDB" id="A0A386B2D2"/>
<evidence type="ECO:0000256" key="4">
    <source>
        <dbReference type="ARBA" id="ARBA00012944"/>
    </source>
</evidence>
<evidence type="ECO:0000256" key="3">
    <source>
        <dbReference type="ARBA" id="ARBA00007012"/>
    </source>
</evidence>
<comment type="catalytic activity">
    <reaction evidence="18">
        <text>a ubiquinone + NADH + 5 H(+)(in) = a ubiquinol + NAD(+) + 4 H(+)(out)</text>
        <dbReference type="Rhea" id="RHEA:29091"/>
        <dbReference type="Rhea" id="RHEA-COMP:9565"/>
        <dbReference type="Rhea" id="RHEA-COMP:9566"/>
        <dbReference type="ChEBI" id="CHEBI:15378"/>
        <dbReference type="ChEBI" id="CHEBI:16389"/>
        <dbReference type="ChEBI" id="CHEBI:17976"/>
        <dbReference type="ChEBI" id="CHEBI:57540"/>
        <dbReference type="ChEBI" id="CHEBI:57945"/>
        <dbReference type="EC" id="7.1.1.2"/>
    </reaction>
</comment>
<evidence type="ECO:0000256" key="2">
    <source>
        <dbReference type="ARBA" id="ARBA00004448"/>
    </source>
</evidence>
<dbReference type="InterPro" id="IPR050175">
    <property type="entry name" value="Complex_I_Subunit_2"/>
</dbReference>
<geneLocation type="mitochondrion" evidence="21"/>
<evidence type="ECO:0000256" key="9">
    <source>
        <dbReference type="ARBA" id="ARBA00022792"/>
    </source>
</evidence>
<dbReference type="InterPro" id="IPR001750">
    <property type="entry name" value="ND/Mrp_TM"/>
</dbReference>
<evidence type="ECO:0000256" key="16">
    <source>
        <dbReference type="ARBA" id="ARBA00023136"/>
    </source>
</evidence>
<evidence type="ECO:0000256" key="7">
    <source>
        <dbReference type="ARBA" id="ARBA00022660"/>
    </source>
</evidence>
<keyword evidence="6" id="KW-0813">Transport</keyword>
<dbReference type="PANTHER" id="PTHR46552">
    <property type="entry name" value="NADH-UBIQUINONE OXIDOREDUCTASE CHAIN 2"/>
    <property type="match status" value="1"/>
</dbReference>
<evidence type="ECO:0000256" key="19">
    <source>
        <dbReference type="SAM" id="Phobius"/>
    </source>
</evidence>
<feature type="transmembrane region" description="Helical" evidence="19">
    <location>
        <begin position="217"/>
        <end position="240"/>
    </location>
</feature>
<evidence type="ECO:0000256" key="14">
    <source>
        <dbReference type="ARBA" id="ARBA00023075"/>
    </source>
</evidence>
<keyword evidence="13" id="KW-0520">NAD</keyword>
<keyword evidence="10" id="KW-1278">Translocase</keyword>
<dbReference type="EC" id="7.1.1.2" evidence="4"/>
<dbReference type="Pfam" id="PF00361">
    <property type="entry name" value="Proton_antipo_M"/>
    <property type="match status" value="1"/>
</dbReference>
<keyword evidence="14" id="KW-0830">Ubiquinone</keyword>
<feature type="transmembrane region" description="Helical" evidence="19">
    <location>
        <begin position="128"/>
        <end position="152"/>
    </location>
</feature>
<keyword evidence="8 19" id="KW-0812">Transmembrane</keyword>
<dbReference type="PANTHER" id="PTHR46552:SF1">
    <property type="entry name" value="NADH-UBIQUINONE OXIDOREDUCTASE CHAIN 2"/>
    <property type="match status" value="1"/>
</dbReference>
<evidence type="ECO:0000256" key="8">
    <source>
        <dbReference type="ARBA" id="ARBA00022692"/>
    </source>
</evidence>
<keyword evidence="9" id="KW-0999">Mitochondrion inner membrane</keyword>
<evidence type="ECO:0000256" key="6">
    <source>
        <dbReference type="ARBA" id="ARBA00022448"/>
    </source>
</evidence>